<dbReference type="Gene3D" id="3.40.50.2020">
    <property type="match status" value="1"/>
</dbReference>
<feature type="domain" description="Double zinc ribbon" evidence="3">
    <location>
        <begin position="6"/>
        <end position="59"/>
    </location>
</feature>
<sequence length="226" mass="26184">MNHCLLNEIFYSECAGCDTKIEPGKYLCRQCLGALPLVVETCEACGYPLEVSASCCRNCSSSKFFDYLFIPFWYKGVIKEALKNLKFRYGYREINFLKYLTNFVECRAGDYDFITPVPSHFIRKFRRFIHPADIIASNIAEKYGKKKVEILKRRKYTKYQWQLKKNMRHVNVRKAFELRKEVKGSKILLVDDIMTTGNTLNECAKLLKSNGACIVDCLVLSKGIFV</sequence>
<dbReference type="CDD" id="cd06223">
    <property type="entry name" value="PRTases_typeI"/>
    <property type="match status" value="1"/>
</dbReference>
<dbReference type="SUPFAM" id="SSF53271">
    <property type="entry name" value="PRTase-like"/>
    <property type="match status" value="1"/>
</dbReference>
<evidence type="ECO:0000256" key="1">
    <source>
        <dbReference type="ARBA" id="ARBA00008007"/>
    </source>
</evidence>
<dbReference type="InterPro" id="IPR051910">
    <property type="entry name" value="ComF/GntX_DNA_util-trans"/>
</dbReference>
<name>A0A5D0MQP1_FLESI</name>
<feature type="domain" description="Phosphoribosyltransferase" evidence="2">
    <location>
        <begin position="135"/>
        <end position="220"/>
    </location>
</feature>
<comment type="similarity">
    <text evidence="1">Belongs to the ComF/GntX family.</text>
</comment>
<comment type="caution">
    <text evidence="4">The sequence shown here is derived from an EMBL/GenBank/DDBJ whole genome shotgun (WGS) entry which is preliminary data.</text>
</comment>
<gene>
    <name evidence="4" type="ORF">FXF49_03365</name>
</gene>
<dbReference type="EMBL" id="VSIV01000083">
    <property type="protein sequence ID" value="TYB34021.1"/>
    <property type="molecule type" value="Genomic_DNA"/>
</dbReference>
<dbReference type="InterPro" id="IPR029057">
    <property type="entry name" value="PRTase-like"/>
</dbReference>
<evidence type="ECO:0000313" key="4">
    <source>
        <dbReference type="EMBL" id="TYB34021.1"/>
    </source>
</evidence>
<proteinExistence type="inferred from homology"/>
<protein>
    <submittedName>
        <fullName evidence="4">ComF family protein</fullName>
    </submittedName>
</protein>
<dbReference type="PANTHER" id="PTHR47505:SF1">
    <property type="entry name" value="DNA UTILIZATION PROTEIN YHGH"/>
    <property type="match status" value="1"/>
</dbReference>
<dbReference type="Proteomes" id="UP000323337">
    <property type="component" value="Unassembled WGS sequence"/>
</dbReference>
<dbReference type="AlphaFoldDB" id="A0A5D0MQP1"/>
<accession>A0A5D0MQP1</accession>
<organism evidence="4 5">
    <name type="scientific">Flexistipes sinusarabici</name>
    <dbReference type="NCBI Taxonomy" id="2352"/>
    <lineage>
        <taxon>Bacteria</taxon>
        <taxon>Pseudomonadati</taxon>
        <taxon>Deferribacterota</taxon>
        <taxon>Deferribacteres</taxon>
        <taxon>Deferribacterales</taxon>
        <taxon>Flexistipitaceae</taxon>
        <taxon>Flexistipes</taxon>
    </lineage>
</organism>
<dbReference type="Pfam" id="PF00156">
    <property type="entry name" value="Pribosyltran"/>
    <property type="match status" value="1"/>
</dbReference>
<evidence type="ECO:0000313" key="5">
    <source>
        <dbReference type="Proteomes" id="UP000323337"/>
    </source>
</evidence>
<reference evidence="4 5" key="1">
    <citation type="submission" date="2019-08" db="EMBL/GenBank/DDBJ databases">
        <title>Genomic characterization of a novel candidate phylum (ARYD3) from a high temperature, high salinity tertiary oil reservoir in north central Oklahoma, USA.</title>
        <authorList>
            <person name="Youssef N.H."/>
            <person name="Yadav A."/>
            <person name="Elshahed M.S."/>
        </authorList>
    </citation>
    <scope>NUCLEOTIDE SEQUENCE [LARGE SCALE GENOMIC DNA]</scope>
    <source>
        <strain evidence="4">ARYD1</strain>
    </source>
</reference>
<evidence type="ECO:0000259" key="2">
    <source>
        <dbReference type="Pfam" id="PF00156"/>
    </source>
</evidence>
<dbReference type="InterPro" id="IPR044005">
    <property type="entry name" value="DZR_2"/>
</dbReference>
<dbReference type="PANTHER" id="PTHR47505">
    <property type="entry name" value="DNA UTILIZATION PROTEIN YHGH"/>
    <property type="match status" value="1"/>
</dbReference>
<dbReference type="Pfam" id="PF18912">
    <property type="entry name" value="DZR_2"/>
    <property type="match status" value="1"/>
</dbReference>
<evidence type="ECO:0000259" key="3">
    <source>
        <dbReference type="Pfam" id="PF18912"/>
    </source>
</evidence>
<dbReference type="InterPro" id="IPR000836">
    <property type="entry name" value="PRTase_dom"/>
</dbReference>